<evidence type="ECO:0000256" key="2">
    <source>
        <dbReference type="ARBA" id="ARBA00022448"/>
    </source>
</evidence>
<keyword evidence="5 8" id="KW-0067">ATP-binding</keyword>
<dbReference type="SUPFAM" id="SSF52540">
    <property type="entry name" value="P-loop containing nucleoside triphosphate hydrolases"/>
    <property type="match status" value="1"/>
</dbReference>
<dbReference type="PANTHER" id="PTHR42788:SF7">
    <property type="entry name" value="NITRATE ABC TRANSPORTER ATP-BINDING PROTEIN"/>
    <property type="match status" value="1"/>
</dbReference>
<dbReference type="GO" id="GO:0016887">
    <property type="term" value="F:ATP hydrolysis activity"/>
    <property type="evidence" value="ECO:0007669"/>
    <property type="project" value="InterPro"/>
</dbReference>
<dbReference type="AlphaFoldDB" id="A0A173RX35"/>
<dbReference type="EC" id="3.6.3.-" evidence="8"/>
<evidence type="ECO:0000259" key="7">
    <source>
        <dbReference type="PROSITE" id="PS50893"/>
    </source>
</evidence>
<dbReference type="InterPro" id="IPR050166">
    <property type="entry name" value="ABC_transporter_ATP-bind"/>
</dbReference>
<keyword evidence="4" id="KW-0547">Nucleotide-binding</keyword>
<protein>
    <submittedName>
        <fullName evidence="8">Methionine import ATP-binding protein MetN 2</fullName>
        <ecNumber evidence="8">3.6.3.-</ecNumber>
    </submittedName>
</protein>
<dbReference type="EMBL" id="CYXY01000004">
    <property type="protein sequence ID" value="CUM82277.1"/>
    <property type="molecule type" value="Genomic_DNA"/>
</dbReference>
<dbReference type="PROSITE" id="PS00211">
    <property type="entry name" value="ABC_TRANSPORTER_1"/>
    <property type="match status" value="1"/>
</dbReference>
<evidence type="ECO:0000256" key="6">
    <source>
        <dbReference type="ARBA" id="ARBA00023136"/>
    </source>
</evidence>
<name>A0A173RX35_ANAHA</name>
<dbReference type="Pfam" id="PF00005">
    <property type="entry name" value="ABC_tran"/>
    <property type="match status" value="1"/>
</dbReference>
<keyword evidence="2" id="KW-0813">Transport</keyword>
<gene>
    <name evidence="8" type="primary">metN2_1</name>
    <name evidence="8" type="ORF">ERS852571_00775</name>
</gene>
<dbReference type="Gene3D" id="3.40.50.300">
    <property type="entry name" value="P-loop containing nucleotide triphosphate hydrolases"/>
    <property type="match status" value="1"/>
</dbReference>
<dbReference type="PANTHER" id="PTHR42788">
    <property type="entry name" value="TAURINE IMPORT ATP-BINDING PROTEIN-RELATED"/>
    <property type="match status" value="1"/>
</dbReference>
<sequence length="257" mass="28438">MIELKHIDKYYNIGTVNEVCLFKDFNLTVDDGDFISVIGSNGSGKTSMLNLICGSLEAEAGNIILNGEDISHQKEYIRQRKIGRVYQNPAMGTCPSMTILENMSLADNKGKKFGLGFGTNKKRVDYYRELLSQLGLGLEDMMGSKVGSLSGGQRQAMALLMTTMAPIEILILDEHTAALDPKTAELIMELTGKVVKEKKLTTIMVTHNLRYAVEYGNRILMMHQGHAVLDKVGEEKAKLVVDDLLDQFNQISIECGN</sequence>
<dbReference type="Proteomes" id="UP000095553">
    <property type="component" value="Unassembled WGS sequence"/>
</dbReference>
<dbReference type="InterPro" id="IPR003593">
    <property type="entry name" value="AAA+_ATPase"/>
</dbReference>
<dbReference type="GO" id="GO:0005886">
    <property type="term" value="C:plasma membrane"/>
    <property type="evidence" value="ECO:0007669"/>
    <property type="project" value="UniProtKB-SubCell"/>
</dbReference>
<evidence type="ECO:0000313" key="8">
    <source>
        <dbReference type="EMBL" id="CUM82277.1"/>
    </source>
</evidence>
<keyword evidence="6" id="KW-0472">Membrane</keyword>
<dbReference type="InterPro" id="IPR017871">
    <property type="entry name" value="ABC_transporter-like_CS"/>
</dbReference>
<evidence type="ECO:0000256" key="4">
    <source>
        <dbReference type="ARBA" id="ARBA00022741"/>
    </source>
</evidence>
<feature type="domain" description="ABC transporter" evidence="7">
    <location>
        <begin position="2"/>
        <end position="249"/>
    </location>
</feature>
<reference evidence="8 9" key="1">
    <citation type="submission" date="2015-09" db="EMBL/GenBank/DDBJ databases">
        <authorList>
            <consortium name="Pathogen Informatics"/>
        </authorList>
    </citation>
    <scope>NUCLEOTIDE SEQUENCE [LARGE SCALE GENOMIC DNA]</scope>
    <source>
        <strain evidence="8 9">2789STDY5834959</strain>
    </source>
</reference>
<organism evidence="8 9">
    <name type="scientific">Anaerostipes hadrus</name>
    <dbReference type="NCBI Taxonomy" id="649756"/>
    <lineage>
        <taxon>Bacteria</taxon>
        <taxon>Bacillati</taxon>
        <taxon>Bacillota</taxon>
        <taxon>Clostridia</taxon>
        <taxon>Lachnospirales</taxon>
        <taxon>Lachnospiraceae</taxon>
        <taxon>Anaerostipes</taxon>
    </lineage>
</organism>
<dbReference type="SMART" id="SM00382">
    <property type="entry name" value="AAA"/>
    <property type="match status" value="1"/>
</dbReference>
<evidence type="ECO:0000256" key="3">
    <source>
        <dbReference type="ARBA" id="ARBA00022475"/>
    </source>
</evidence>
<evidence type="ECO:0000256" key="1">
    <source>
        <dbReference type="ARBA" id="ARBA00004202"/>
    </source>
</evidence>
<dbReference type="PROSITE" id="PS50893">
    <property type="entry name" value="ABC_TRANSPORTER_2"/>
    <property type="match status" value="1"/>
</dbReference>
<evidence type="ECO:0000313" key="9">
    <source>
        <dbReference type="Proteomes" id="UP000095553"/>
    </source>
</evidence>
<proteinExistence type="predicted"/>
<keyword evidence="8" id="KW-0378">Hydrolase</keyword>
<accession>A0A173RX35</accession>
<dbReference type="InterPro" id="IPR027417">
    <property type="entry name" value="P-loop_NTPase"/>
</dbReference>
<evidence type="ECO:0000256" key="5">
    <source>
        <dbReference type="ARBA" id="ARBA00022840"/>
    </source>
</evidence>
<dbReference type="RefSeq" id="WP_055072417.1">
    <property type="nucleotide sequence ID" value="NZ_BAABYN010000001.1"/>
</dbReference>
<comment type="subcellular location">
    <subcellularLocation>
        <location evidence="1">Cell membrane</location>
        <topology evidence="1">Peripheral membrane protein</topology>
    </subcellularLocation>
</comment>
<keyword evidence="3" id="KW-1003">Cell membrane</keyword>
<dbReference type="InterPro" id="IPR003439">
    <property type="entry name" value="ABC_transporter-like_ATP-bd"/>
</dbReference>
<dbReference type="GO" id="GO:0005524">
    <property type="term" value="F:ATP binding"/>
    <property type="evidence" value="ECO:0007669"/>
    <property type="project" value="UniProtKB-KW"/>
</dbReference>